<dbReference type="AlphaFoldDB" id="A0A645IAL4"/>
<proteinExistence type="predicted"/>
<accession>A0A645IAL4</accession>
<reference evidence="1" key="1">
    <citation type="submission" date="2019-08" db="EMBL/GenBank/DDBJ databases">
        <authorList>
            <person name="Kucharzyk K."/>
            <person name="Murdoch R.W."/>
            <person name="Higgins S."/>
            <person name="Loffler F."/>
        </authorList>
    </citation>
    <scope>NUCLEOTIDE SEQUENCE</scope>
</reference>
<evidence type="ECO:0000313" key="1">
    <source>
        <dbReference type="EMBL" id="MPN47489.1"/>
    </source>
</evidence>
<comment type="caution">
    <text evidence="1">The sequence shown here is derived from an EMBL/GenBank/DDBJ whole genome shotgun (WGS) entry which is preliminary data.</text>
</comment>
<sequence>MAELLGIEVVQDVAGAGARLDRSHGVIERRQHPIAKKLDDTAAGTREMRSECLGTARHDMRRYHVTRRFEQTGAASQVGKHDGFTRLLHTPPRPFGLLPCQETAGLLDTVKKVT</sequence>
<gene>
    <name evidence="1" type="ORF">SDC9_195091</name>
</gene>
<organism evidence="1">
    <name type="scientific">bioreactor metagenome</name>
    <dbReference type="NCBI Taxonomy" id="1076179"/>
    <lineage>
        <taxon>unclassified sequences</taxon>
        <taxon>metagenomes</taxon>
        <taxon>ecological metagenomes</taxon>
    </lineage>
</organism>
<name>A0A645IAL4_9ZZZZ</name>
<dbReference type="EMBL" id="VSSQ01109021">
    <property type="protein sequence ID" value="MPN47489.1"/>
    <property type="molecule type" value="Genomic_DNA"/>
</dbReference>
<protein>
    <submittedName>
        <fullName evidence="1">Uncharacterized protein</fullName>
    </submittedName>
</protein>